<protein>
    <submittedName>
        <fullName evidence="8">UTP6 small subunit processome component</fullName>
    </submittedName>
</protein>
<dbReference type="InterPro" id="IPR003107">
    <property type="entry name" value="HAT"/>
</dbReference>
<keyword evidence="3" id="KW-0698">rRNA processing</keyword>
<reference evidence="8" key="5">
    <citation type="submission" date="2025-09" db="UniProtKB">
        <authorList>
            <consortium name="Ensembl"/>
        </authorList>
    </citation>
    <scope>IDENTIFICATION</scope>
</reference>
<keyword evidence="5" id="KW-0539">Nucleus</keyword>
<keyword evidence="4" id="KW-0677">Repeat</keyword>
<accession>A0A4W3HT78</accession>
<evidence type="ECO:0000313" key="9">
    <source>
        <dbReference type="Proteomes" id="UP000314986"/>
    </source>
</evidence>
<evidence type="ECO:0000256" key="3">
    <source>
        <dbReference type="ARBA" id="ARBA00022552"/>
    </source>
</evidence>
<dbReference type="OMA" id="CKQWNAK"/>
<dbReference type="SUPFAM" id="SSF48452">
    <property type="entry name" value="TPR-like"/>
    <property type="match status" value="2"/>
</dbReference>
<evidence type="ECO:0000256" key="1">
    <source>
        <dbReference type="ARBA" id="ARBA00004604"/>
    </source>
</evidence>
<sequence>MAEGAQLGLEQQLPVLQQLERVGLFTHHEIRAVVRKTSALEYKLHRRALSKEHFINFIQYEINFLELIKKRRARIGYTFKKDEIEYIIINRIHNVFKGATEKWKDSSGQWVLMALFISQNNKLRLSKVFSAMLAIHPDKPALWIMAAKWELEDRTASESARHLFLRGLRFHPKSHKLYQEYFRMELMHAEKLQKEKTVLETHRDKSKSAYPKEILQGELARVVYKNAIEKIPGDAEFHLSLLTIAALFSFTQELQREILQDLQTLHTNNATTWDFLARRELEAEPLPLAGVLPRLQACDVSRREGRCHAVYEEAVCKVPTEAVWKCYITFCLERFKRKSNNKALQTKLLSVFERARESNLFPETLLPQWVGLQLLVDLGKPEEAARVAMTEARYSSSVQVWVQRLQVLMGLQSNAVNSLCEEAFPSGLSGQCCSYTHYLPLSQDSLPLWTLWLDWSENTNSQEEIEAIYQKALLSPIKPVSVAVKEKYLDWAHRTAGYRGAKRVFNSLRESRPFSLEFFRKMIEIEKEQEACKMLQLREVYERALREFGSTDADLWLDYIWEEHSHPHGQPCNVGKLHWRAMQALQGEGVEHFVTQYTLLQTGHLEQE</sequence>
<reference evidence="9" key="3">
    <citation type="journal article" date="2014" name="Nature">
        <title>Elephant shark genome provides unique insights into gnathostome evolution.</title>
        <authorList>
            <consortium name="International Elephant Shark Genome Sequencing Consortium"/>
            <person name="Venkatesh B."/>
            <person name="Lee A.P."/>
            <person name="Ravi V."/>
            <person name="Maurya A.K."/>
            <person name="Lian M.M."/>
            <person name="Swann J.B."/>
            <person name="Ohta Y."/>
            <person name="Flajnik M.F."/>
            <person name="Sutoh Y."/>
            <person name="Kasahara M."/>
            <person name="Hoon S."/>
            <person name="Gangu V."/>
            <person name="Roy S.W."/>
            <person name="Irimia M."/>
            <person name="Korzh V."/>
            <person name="Kondrychyn I."/>
            <person name="Lim Z.W."/>
            <person name="Tay B.H."/>
            <person name="Tohari S."/>
            <person name="Kong K.W."/>
            <person name="Ho S."/>
            <person name="Lorente-Galdos B."/>
            <person name="Quilez J."/>
            <person name="Marques-Bonet T."/>
            <person name="Raney B.J."/>
            <person name="Ingham P.W."/>
            <person name="Tay A."/>
            <person name="Hillier L.W."/>
            <person name="Minx P."/>
            <person name="Boehm T."/>
            <person name="Wilson R.K."/>
            <person name="Brenner S."/>
            <person name="Warren W.C."/>
        </authorList>
    </citation>
    <scope>NUCLEOTIDE SEQUENCE [LARGE SCALE GENOMIC DNA]</scope>
</reference>
<dbReference type="InterPro" id="IPR013949">
    <property type="entry name" value="Utp6"/>
</dbReference>
<evidence type="ECO:0000259" key="6">
    <source>
        <dbReference type="Pfam" id="PF08640"/>
    </source>
</evidence>
<dbReference type="Pfam" id="PF24892">
    <property type="entry name" value="UTP6_C"/>
    <property type="match status" value="1"/>
</dbReference>
<gene>
    <name evidence="8" type="primary">utp6</name>
</gene>
<dbReference type="AlphaFoldDB" id="A0A4W3HT78"/>
<organism evidence="8 9">
    <name type="scientific">Callorhinchus milii</name>
    <name type="common">Ghost shark</name>
    <dbReference type="NCBI Taxonomy" id="7868"/>
    <lineage>
        <taxon>Eukaryota</taxon>
        <taxon>Metazoa</taxon>
        <taxon>Chordata</taxon>
        <taxon>Craniata</taxon>
        <taxon>Vertebrata</taxon>
        <taxon>Chondrichthyes</taxon>
        <taxon>Holocephali</taxon>
        <taxon>Chimaeriformes</taxon>
        <taxon>Callorhinchidae</taxon>
        <taxon>Callorhinchus</taxon>
    </lineage>
</organism>
<keyword evidence="9" id="KW-1185">Reference proteome</keyword>
<dbReference type="GO" id="GO:0000462">
    <property type="term" value="P:maturation of SSU-rRNA from tricistronic rRNA transcript (SSU-rRNA, 5.8S rRNA, LSU-rRNA)"/>
    <property type="evidence" value="ECO:0007669"/>
    <property type="project" value="InterPro"/>
</dbReference>
<dbReference type="SMART" id="SM00386">
    <property type="entry name" value="HAT"/>
    <property type="match status" value="6"/>
</dbReference>
<reference evidence="9" key="1">
    <citation type="journal article" date="2006" name="Science">
        <title>Ancient noncoding elements conserved in the human genome.</title>
        <authorList>
            <person name="Venkatesh B."/>
            <person name="Kirkness E.F."/>
            <person name="Loh Y.H."/>
            <person name="Halpern A.L."/>
            <person name="Lee A.P."/>
            <person name="Johnson J."/>
            <person name="Dandona N."/>
            <person name="Viswanathan L.D."/>
            <person name="Tay A."/>
            <person name="Venter J.C."/>
            <person name="Strausberg R.L."/>
            <person name="Brenner S."/>
        </authorList>
    </citation>
    <scope>NUCLEOTIDE SEQUENCE [LARGE SCALE GENOMIC DNA]</scope>
</reference>
<dbReference type="Gene3D" id="1.25.40.10">
    <property type="entry name" value="Tetratricopeptide repeat domain"/>
    <property type="match status" value="2"/>
</dbReference>
<evidence type="ECO:0000313" key="8">
    <source>
        <dbReference type="Ensembl" id="ENSCMIP00000012349.1"/>
    </source>
</evidence>
<dbReference type="Pfam" id="PF08640">
    <property type="entry name" value="U3_assoc_6"/>
    <property type="match status" value="1"/>
</dbReference>
<evidence type="ECO:0000256" key="4">
    <source>
        <dbReference type="ARBA" id="ARBA00022737"/>
    </source>
</evidence>
<dbReference type="Proteomes" id="UP000314986">
    <property type="component" value="Unassembled WGS sequence"/>
</dbReference>
<feature type="domain" description="U3 small nucleolar RNA-associated protein 6 N-terminal" evidence="6">
    <location>
        <begin position="9"/>
        <end position="91"/>
    </location>
</feature>
<dbReference type="PANTHER" id="PTHR23271">
    <property type="entry name" value="HEPATOCELLULAR CARCINOMA-ASSOCIATED ANTIGEN 66"/>
    <property type="match status" value="1"/>
</dbReference>
<proteinExistence type="inferred from homology"/>
<feature type="domain" description="U3 small nucleolar RNA-associated protein 6 homolog C-terminal" evidence="7">
    <location>
        <begin position="306"/>
        <end position="585"/>
    </location>
</feature>
<comment type="subcellular location">
    <subcellularLocation>
        <location evidence="1">Nucleus</location>
        <location evidence="1">Nucleolus</location>
    </subcellularLocation>
</comment>
<comment type="similarity">
    <text evidence="2">Belongs to the UTP6 family.</text>
</comment>
<dbReference type="InterPro" id="IPR056907">
    <property type="entry name" value="UTP6_C"/>
</dbReference>
<evidence type="ECO:0000256" key="5">
    <source>
        <dbReference type="ARBA" id="ARBA00023242"/>
    </source>
</evidence>
<dbReference type="InterPro" id="IPR011990">
    <property type="entry name" value="TPR-like_helical_dom_sf"/>
</dbReference>
<evidence type="ECO:0000256" key="2">
    <source>
        <dbReference type="ARBA" id="ARBA00010734"/>
    </source>
</evidence>
<dbReference type="GO" id="GO:0034388">
    <property type="term" value="C:Pwp2p-containing subcomplex of 90S preribosome"/>
    <property type="evidence" value="ECO:0007669"/>
    <property type="project" value="TreeGrafter"/>
</dbReference>
<reference evidence="8" key="4">
    <citation type="submission" date="2025-08" db="UniProtKB">
        <authorList>
            <consortium name="Ensembl"/>
        </authorList>
    </citation>
    <scope>IDENTIFICATION</scope>
</reference>
<reference evidence="9" key="2">
    <citation type="journal article" date="2007" name="PLoS Biol.">
        <title>Survey sequencing and comparative analysis of the elephant shark (Callorhinchus milii) genome.</title>
        <authorList>
            <person name="Venkatesh B."/>
            <person name="Kirkness E.F."/>
            <person name="Loh Y.H."/>
            <person name="Halpern A.L."/>
            <person name="Lee A.P."/>
            <person name="Johnson J."/>
            <person name="Dandona N."/>
            <person name="Viswanathan L.D."/>
            <person name="Tay A."/>
            <person name="Venter J.C."/>
            <person name="Strausberg R.L."/>
            <person name="Brenner S."/>
        </authorList>
    </citation>
    <scope>NUCLEOTIDE SEQUENCE [LARGE SCALE GENOMIC DNA]</scope>
</reference>
<name>A0A4W3HT78_CALMI</name>
<evidence type="ECO:0000259" key="7">
    <source>
        <dbReference type="Pfam" id="PF24892"/>
    </source>
</evidence>
<dbReference type="GO" id="GO:0030515">
    <property type="term" value="F:snoRNA binding"/>
    <property type="evidence" value="ECO:0007669"/>
    <property type="project" value="InterPro"/>
</dbReference>
<dbReference type="Ensembl" id="ENSCMIT00000012637.1">
    <property type="protein sequence ID" value="ENSCMIP00000012349.1"/>
    <property type="gene ID" value="ENSCMIG00000006224.1"/>
</dbReference>
<dbReference type="GeneTree" id="ENSGT00390000016493"/>
<dbReference type="STRING" id="7868.ENSCMIP00000012349"/>
<dbReference type="InParanoid" id="A0A4W3HT78"/>
<dbReference type="GO" id="GO:0032040">
    <property type="term" value="C:small-subunit processome"/>
    <property type="evidence" value="ECO:0007669"/>
    <property type="project" value="TreeGrafter"/>
</dbReference>
<dbReference type="InterPro" id="IPR055347">
    <property type="entry name" value="UTP6_N"/>
</dbReference>
<dbReference type="PANTHER" id="PTHR23271:SF1">
    <property type="entry name" value="U3 SMALL NUCLEOLAR RNA-ASSOCIATED PROTEIN 6 HOMOLOG"/>
    <property type="match status" value="1"/>
</dbReference>